<name>A0A8J8BAE4_9ACTN</name>
<evidence type="ECO:0000313" key="2">
    <source>
        <dbReference type="EMBL" id="MBS2961988.1"/>
    </source>
</evidence>
<sequence>MRDLERPGEVEGDLIVGLPPAAGPPPDRTQAILDAAKQVGSLLKAAGHRFALAGGVAAYAHGVPMSTRVLVPSTA</sequence>
<protein>
    <submittedName>
        <fullName evidence="2">Uncharacterized protein</fullName>
    </submittedName>
</protein>
<dbReference type="Proteomes" id="UP000677913">
    <property type="component" value="Unassembled WGS sequence"/>
</dbReference>
<keyword evidence="3" id="KW-1185">Reference proteome</keyword>
<gene>
    <name evidence="2" type="ORF">KGA66_02940</name>
</gene>
<organism evidence="2 3">
    <name type="scientific">Actinocrinis puniceicyclus</name>
    <dbReference type="NCBI Taxonomy" id="977794"/>
    <lineage>
        <taxon>Bacteria</taxon>
        <taxon>Bacillati</taxon>
        <taxon>Actinomycetota</taxon>
        <taxon>Actinomycetes</taxon>
        <taxon>Catenulisporales</taxon>
        <taxon>Actinospicaceae</taxon>
        <taxon>Actinocrinis</taxon>
    </lineage>
</organism>
<dbReference type="EMBL" id="JAGSXH010000006">
    <property type="protein sequence ID" value="MBS2961988.1"/>
    <property type="molecule type" value="Genomic_DNA"/>
</dbReference>
<comment type="caution">
    <text evidence="2">The sequence shown here is derived from an EMBL/GenBank/DDBJ whole genome shotgun (WGS) entry which is preliminary data.</text>
</comment>
<evidence type="ECO:0000256" key="1">
    <source>
        <dbReference type="SAM" id="MobiDB-lite"/>
    </source>
</evidence>
<proteinExistence type="predicted"/>
<dbReference type="RefSeq" id="WP_211464203.1">
    <property type="nucleotide sequence ID" value="NZ_JAGSXH010000006.1"/>
</dbReference>
<dbReference type="AlphaFoldDB" id="A0A8J8BAE4"/>
<accession>A0A8J8BAE4</accession>
<evidence type="ECO:0000313" key="3">
    <source>
        <dbReference type="Proteomes" id="UP000677913"/>
    </source>
</evidence>
<feature type="region of interest" description="Disordered" evidence="1">
    <location>
        <begin position="1"/>
        <end position="25"/>
    </location>
</feature>
<reference evidence="2" key="1">
    <citation type="submission" date="2021-04" db="EMBL/GenBank/DDBJ databases">
        <title>Genome based classification of Actinospica acidithermotolerans sp. nov., an actinobacterium isolated from an Indonesian hot spring.</title>
        <authorList>
            <person name="Kusuma A.B."/>
            <person name="Putra K.E."/>
            <person name="Nafisah S."/>
            <person name="Loh J."/>
            <person name="Nouioui I."/>
            <person name="Goodfellow M."/>
        </authorList>
    </citation>
    <scope>NUCLEOTIDE SEQUENCE</scope>
    <source>
        <strain evidence="2">DSM 45618</strain>
    </source>
</reference>